<protein>
    <recommendedName>
        <fullName evidence="2">DUF7982 domain-containing protein</fullName>
    </recommendedName>
</protein>
<keyword evidence="1" id="KW-0812">Transmembrane</keyword>
<dbReference type="KEGG" id="trl:A3L10_09570"/>
<dbReference type="Pfam" id="PF25939">
    <property type="entry name" value="DUF7982"/>
    <property type="match status" value="1"/>
</dbReference>
<name>A0A2Z2MZX9_9EURY</name>
<sequence>MEIKDLVSAALVLGGGALALHGFLSTNTSLMNIGIAGAFLGAVVFTFKSSKYVKKEAIENLMEPYAGVFSSFSENLALNGNAVYIPPYENLPRGGVFIPLHENFELDLARLDEKTVFLTDVPNEKAMGLFLGPFGASLVEKYEEHLEGPLDSSGIPTVESAAGSVLRALGLAKKVYIEEKGEGLRIIIQPDIKCEPENCEKTPCPLCASVLLALAKATGELLLTERVEAKDYGIEITARKLGGVQEWM</sequence>
<dbReference type="Proteomes" id="UP000250085">
    <property type="component" value="Chromosome"/>
</dbReference>
<feature type="transmembrane region" description="Helical" evidence="1">
    <location>
        <begin position="29"/>
        <end position="47"/>
    </location>
</feature>
<accession>A0A2Z2MZX9</accession>
<keyword evidence="4" id="KW-1185">Reference proteome</keyword>
<evidence type="ECO:0000313" key="4">
    <source>
        <dbReference type="Proteomes" id="UP000250085"/>
    </source>
</evidence>
<evidence type="ECO:0000259" key="2">
    <source>
        <dbReference type="Pfam" id="PF25939"/>
    </source>
</evidence>
<dbReference type="OrthoDB" id="66108at2157"/>
<feature type="domain" description="DUF7982" evidence="2">
    <location>
        <begin position="7"/>
        <end position="186"/>
    </location>
</feature>
<gene>
    <name evidence="3" type="ORF">A3L10_09570</name>
</gene>
<dbReference type="GeneID" id="33329097"/>
<dbReference type="EMBL" id="CP015106">
    <property type="protein sequence ID" value="ASJ15365.1"/>
    <property type="molecule type" value="Genomic_DNA"/>
</dbReference>
<dbReference type="AlphaFoldDB" id="A0A2Z2MZX9"/>
<evidence type="ECO:0000313" key="3">
    <source>
        <dbReference type="EMBL" id="ASJ15365.1"/>
    </source>
</evidence>
<organism evidence="3 4">
    <name type="scientific">Thermococcus radiotolerans</name>
    <dbReference type="NCBI Taxonomy" id="187880"/>
    <lineage>
        <taxon>Archaea</taxon>
        <taxon>Methanobacteriati</taxon>
        <taxon>Methanobacteriota</taxon>
        <taxon>Thermococci</taxon>
        <taxon>Thermococcales</taxon>
        <taxon>Thermococcaceae</taxon>
        <taxon>Thermococcus</taxon>
    </lineage>
</organism>
<keyword evidence="1" id="KW-1133">Transmembrane helix</keyword>
<dbReference type="RefSeq" id="WP_088867399.1">
    <property type="nucleotide sequence ID" value="NZ_CP015106.1"/>
</dbReference>
<reference evidence="3 4" key="1">
    <citation type="submission" date="2016-04" db="EMBL/GenBank/DDBJ databases">
        <title>Complete genome sequence of Thermococcus radiotolerans type strain EJ2.</title>
        <authorList>
            <person name="Oger P.M."/>
        </authorList>
    </citation>
    <scope>NUCLEOTIDE SEQUENCE [LARGE SCALE GENOMIC DNA]</scope>
    <source>
        <strain evidence="3 4">EJ2</strain>
    </source>
</reference>
<evidence type="ECO:0000256" key="1">
    <source>
        <dbReference type="SAM" id="Phobius"/>
    </source>
</evidence>
<dbReference type="InterPro" id="IPR058288">
    <property type="entry name" value="DUF7982"/>
</dbReference>
<proteinExistence type="predicted"/>
<keyword evidence="1" id="KW-0472">Membrane</keyword>